<protein>
    <submittedName>
        <fullName evidence="4">Sulfite exporter TauE/SafE family protein</fullName>
    </submittedName>
</protein>
<dbReference type="Pfam" id="PF13386">
    <property type="entry name" value="DsbD_2"/>
    <property type="match status" value="1"/>
</dbReference>
<feature type="transmembrane region" description="Helical" evidence="2">
    <location>
        <begin position="43"/>
        <end position="67"/>
    </location>
</feature>
<dbReference type="Proteomes" id="UP000885832">
    <property type="component" value="Unassembled WGS sequence"/>
</dbReference>
<dbReference type="PANTHER" id="PTHR42208:SF1">
    <property type="entry name" value="HEAVY METAL TRANSPORTER"/>
    <property type="match status" value="1"/>
</dbReference>
<feature type="domain" description="Urease accessory protein UreH-like transmembrane" evidence="3">
    <location>
        <begin position="8"/>
        <end position="209"/>
    </location>
</feature>
<keyword evidence="2" id="KW-1133">Transmembrane helix</keyword>
<evidence type="ECO:0000256" key="1">
    <source>
        <dbReference type="SAM" id="MobiDB-lite"/>
    </source>
</evidence>
<keyword evidence="2" id="KW-0812">Transmembrane</keyword>
<comment type="caution">
    <text evidence="4">The sequence shown here is derived from an EMBL/GenBank/DDBJ whole genome shotgun (WGS) entry which is preliminary data.</text>
</comment>
<organism evidence="4">
    <name type="scientific">Candidatus Tenderia electrophaga</name>
    <dbReference type="NCBI Taxonomy" id="1748243"/>
    <lineage>
        <taxon>Bacteria</taxon>
        <taxon>Pseudomonadati</taxon>
        <taxon>Pseudomonadota</taxon>
        <taxon>Gammaproteobacteria</taxon>
        <taxon>Candidatus Tenderiales</taxon>
        <taxon>Candidatus Tenderiaceae</taxon>
        <taxon>Candidatus Tenderia</taxon>
    </lineage>
</organism>
<feature type="transmembrane region" description="Helical" evidence="2">
    <location>
        <begin position="163"/>
        <end position="184"/>
    </location>
</feature>
<dbReference type="AlphaFoldDB" id="A0A832N3B0"/>
<gene>
    <name evidence="4" type="ORF">ENJ65_03300</name>
</gene>
<dbReference type="EMBL" id="DRNF01000208">
    <property type="protein sequence ID" value="HHJ80640.1"/>
    <property type="molecule type" value="Genomic_DNA"/>
</dbReference>
<reference evidence="4" key="1">
    <citation type="journal article" date="2020" name="mSystems">
        <title>Genome- and Community-Level Interaction Insights into Carbon Utilization and Element Cycling Functions of Hydrothermarchaeota in Hydrothermal Sediment.</title>
        <authorList>
            <person name="Zhou Z."/>
            <person name="Liu Y."/>
            <person name="Xu W."/>
            <person name="Pan J."/>
            <person name="Luo Z.H."/>
            <person name="Li M."/>
        </authorList>
    </citation>
    <scope>NUCLEOTIDE SEQUENCE [LARGE SCALE GENOMIC DNA]</scope>
    <source>
        <strain evidence="4">HyVt-505</strain>
    </source>
</reference>
<evidence type="ECO:0000313" key="4">
    <source>
        <dbReference type="EMBL" id="HHJ80640.1"/>
    </source>
</evidence>
<sequence>MTELIAASFAIGFLGSLHCVGMCGGLVSAMTMTRDKTWWPGVISYQLGRITTYTSLGLIAGLIGSLFANDGWLSQAQNLLSIIAGTLIIILALHIAGWLPDPFSRLSQRIAKATGMAGFIKTAATQNATGPWYSVGLLNGLLPCGLVYAGIGLSLTAQTSWQGALAMFSFGLGTVPAMLAVPALMRAISPAMRGRVLKVGAVLLILIGAFTIFRGTAMGQHEHGSHGEAEHQHEMPMEHQHEMPMKHLSTGSE</sequence>
<dbReference type="InterPro" id="IPR039447">
    <property type="entry name" value="UreH-like_TM_dom"/>
</dbReference>
<feature type="transmembrane region" description="Helical" evidence="2">
    <location>
        <begin position="132"/>
        <end position="151"/>
    </location>
</feature>
<evidence type="ECO:0000256" key="2">
    <source>
        <dbReference type="SAM" id="Phobius"/>
    </source>
</evidence>
<name>A0A832N3B0_9GAMM</name>
<accession>A0A832N3B0</accession>
<feature type="compositionally biased region" description="Basic and acidic residues" evidence="1">
    <location>
        <begin position="221"/>
        <end position="245"/>
    </location>
</feature>
<keyword evidence="2" id="KW-0472">Membrane</keyword>
<feature type="transmembrane region" description="Helical" evidence="2">
    <location>
        <begin position="196"/>
        <end position="213"/>
    </location>
</feature>
<proteinExistence type="predicted"/>
<dbReference type="PANTHER" id="PTHR42208">
    <property type="entry name" value="HEAVY METAL TRANSPORTER-RELATED"/>
    <property type="match status" value="1"/>
</dbReference>
<evidence type="ECO:0000259" key="3">
    <source>
        <dbReference type="Pfam" id="PF13386"/>
    </source>
</evidence>
<feature type="transmembrane region" description="Helical" evidence="2">
    <location>
        <begin position="79"/>
        <end position="99"/>
    </location>
</feature>
<feature type="region of interest" description="Disordered" evidence="1">
    <location>
        <begin position="221"/>
        <end position="253"/>
    </location>
</feature>